<accession>A0A0D8ZLU2</accession>
<gene>
    <name evidence="1" type="ORF">UH38_24275</name>
</gene>
<dbReference type="EMBL" id="JYON01000049">
    <property type="protein sequence ID" value="KJH69367.1"/>
    <property type="molecule type" value="Genomic_DNA"/>
</dbReference>
<sequence length="313" mass="34579">MIDSTEQDLTLPVPLTLQAHYAALLFYQQHADARKAKQVYLNTLAVSAVRAYLSWLGIASDLQASDSWNPTLQALADIADLDIPGQGKLECRPVLPEATACYVAPETWSNRIGYIAVLLDADLKTATLLGFVPSVDTEELPLEQLQPVATLLDMLKPQPQPQQDKELVNLSHWAQGIFTTGWRAVEELLEPQPVVSFRSLELASNLKPSVTTRGKILELVPRSLSHQVVLLVGLIPNNSLQLDIWIKLAPTNCGSYLPEDLEIKVLDEHGVAVMQAQSRQTDMLQLQFQGVIGEQFSIELGLNDINLVETFVI</sequence>
<organism evidence="1 2">
    <name type="scientific">Aliterella atlantica CENA595</name>
    <dbReference type="NCBI Taxonomy" id="1618023"/>
    <lineage>
        <taxon>Bacteria</taxon>
        <taxon>Bacillati</taxon>
        <taxon>Cyanobacteriota</taxon>
        <taxon>Cyanophyceae</taxon>
        <taxon>Chroococcidiopsidales</taxon>
        <taxon>Aliterellaceae</taxon>
        <taxon>Aliterella</taxon>
    </lineage>
</organism>
<dbReference type="STRING" id="1618023.UH38_24275"/>
<reference evidence="1 2" key="1">
    <citation type="submission" date="2015-02" db="EMBL/GenBank/DDBJ databases">
        <title>Draft genome of a novel marine cyanobacterium (Chroococcales) isolated from South Atlantic Ocean.</title>
        <authorList>
            <person name="Rigonato J."/>
            <person name="Alvarenga D.O."/>
            <person name="Branco L.H."/>
            <person name="Varani A.M."/>
            <person name="Brandini F.P."/>
            <person name="Fiore M.F."/>
        </authorList>
    </citation>
    <scope>NUCLEOTIDE SEQUENCE [LARGE SCALE GENOMIC DNA]</scope>
    <source>
        <strain evidence="1 2">CENA595</strain>
    </source>
</reference>
<name>A0A0D8ZLU2_9CYAN</name>
<dbReference type="RefSeq" id="WP_045057294.1">
    <property type="nucleotide sequence ID" value="NZ_CAWMDP010000014.1"/>
</dbReference>
<proteinExistence type="predicted"/>
<evidence type="ECO:0000313" key="1">
    <source>
        <dbReference type="EMBL" id="KJH69367.1"/>
    </source>
</evidence>
<dbReference type="OrthoDB" id="512705at2"/>
<dbReference type="InterPro" id="IPR014951">
    <property type="entry name" value="DUF1822"/>
</dbReference>
<evidence type="ECO:0000313" key="2">
    <source>
        <dbReference type="Proteomes" id="UP000032452"/>
    </source>
</evidence>
<dbReference type="Pfam" id="PF08852">
    <property type="entry name" value="DUF1822"/>
    <property type="match status" value="1"/>
</dbReference>
<dbReference type="AlphaFoldDB" id="A0A0D8ZLU2"/>
<keyword evidence="2" id="KW-1185">Reference proteome</keyword>
<dbReference type="Proteomes" id="UP000032452">
    <property type="component" value="Unassembled WGS sequence"/>
</dbReference>
<protein>
    <recommendedName>
        <fullName evidence="3">DUF1822 family protein</fullName>
    </recommendedName>
</protein>
<evidence type="ECO:0008006" key="3">
    <source>
        <dbReference type="Google" id="ProtNLM"/>
    </source>
</evidence>
<comment type="caution">
    <text evidence="1">The sequence shown here is derived from an EMBL/GenBank/DDBJ whole genome shotgun (WGS) entry which is preliminary data.</text>
</comment>